<evidence type="ECO:0000313" key="1">
    <source>
        <dbReference type="EMBL" id="PXA03896.1"/>
    </source>
</evidence>
<comment type="caution">
    <text evidence="1">The sequence shown here is derived from an EMBL/GenBank/DDBJ whole genome shotgun (WGS) entry which is preliminary data.</text>
</comment>
<name>A0A317ZET7_9BACT</name>
<dbReference type="EMBL" id="QHJQ01000006">
    <property type="protein sequence ID" value="PXA03896.1"/>
    <property type="molecule type" value="Genomic_DNA"/>
</dbReference>
<dbReference type="Proteomes" id="UP000247099">
    <property type="component" value="Unassembled WGS sequence"/>
</dbReference>
<dbReference type="RefSeq" id="WP_110131252.1">
    <property type="nucleotide sequence ID" value="NZ_QHJQ01000006.1"/>
</dbReference>
<dbReference type="InParanoid" id="A0A317ZET7"/>
<evidence type="ECO:0000313" key="2">
    <source>
        <dbReference type="Proteomes" id="UP000247099"/>
    </source>
</evidence>
<sequence length="132" mass="14580">MGLDFIQKKNNQFVTCERRSFEEQLGGDSLFSATPHLVHRRFNCILNDDVSFQAVPGRLGIIILTAQGAAVIASEAPTEILGYITGGAEEEIRHLFESEPQVPNCLPVKIVDVNEIAPTFTVEIVNDEESHD</sequence>
<organism evidence="1 2">
    <name type="scientific">Coraliomargarita sinensis</name>
    <dbReference type="NCBI Taxonomy" id="2174842"/>
    <lineage>
        <taxon>Bacteria</taxon>
        <taxon>Pseudomonadati</taxon>
        <taxon>Verrucomicrobiota</taxon>
        <taxon>Opitutia</taxon>
        <taxon>Puniceicoccales</taxon>
        <taxon>Coraliomargaritaceae</taxon>
        <taxon>Coraliomargarita</taxon>
    </lineage>
</organism>
<gene>
    <name evidence="1" type="ORF">DDZ13_09660</name>
</gene>
<dbReference type="AlphaFoldDB" id="A0A317ZET7"/>
<keyword evidence="2" id="KW-1185">Reference proteome</keyword>
<accession>A0A317ZET7</accession>
<protein>
    <submittedName>
        <fullName evidence="1">Uncharacterized protein</fullName>
    </submittedName>
</protein>
<reference evidence="1 2" key="1">
    <citation type="submission" date="2018-05" db="EMBL/GenBank/DDBJ databases">
        <title>Coraliomargarita sinensis sp. nov., isolated from a marine solar saltern.</title>
        <authorList>
            <person name="Zhou L.Y."/>
        </authorList>
    </citation>
    <scope>NUCLEOTIDE SEQUENCE [LARGE SCALE GENOMIC DNA]</scope>
    <source>
        <strain evidence="1 2">WN38</strain>
    </source>
</reference>
<proteinExistence type="predicted"/>